<evidence type="ECO:0000256" key="2">
    <source>
        <dbReference type="ARBA" id="ARBA00022801"/>
    </source>
</evidence>
<sequence>MPGMPSYLSSPPITPGQDPIIPTLVPTPTPPVPFPTSPTPKGAGTARHVLLLLDLQSSNLSAPPTGIPSSDTLHTNIHTILSLARSSFPPPLIIHVRNSGDQGDPDEYGTKGWELVFDVKEGEGVVDKRKNNAFAGTRLGEWVRDDAEVVVVGVMSDYSVRATCSAALGRGNEVLLIRGAHGTYDRVEVLYGGGVTPANTIETEIEEELEEAGVHVLEMRDIQGIFTDR</sequence>
<reference evidence="5 6" key="1">
    <citation type="submission" date="2024-02" db="EMBL/GenBank/DDBJ databases">
        <title>A draft genome for the cacao thread blight pathogen Marasmius crinis-equi.</title>
        <authorList>
            <person name="Cohen S.P."/>
            <person name="Baruah I.K."/>
            <person name="Amoako-Attah I."/>
            <person name="Bukari Y."/>
            <person name="Meinhardt L.W."/>
            <person name="Bailey B.A."/>
        </authorList>
    </citation>
    <scope>NUCLEOTIDE SEQUENCE [LARGE SCALE GENOMIC DNA]</scope>
    <source>
        <strain evidence="5 6">GH-76</strain>
    </source>
</reference>
<protein>
    <recommendedName>
        <fullName evidence="4">Isochorismatase-like domain-containing protein</fullName>
    </recommendedName>
</protein>
<evidence type="ECO:0000256" key="3">
    <source>
        <dbReference type="SAM" id="MobiDB-lite"/>
    </source>
</evidence>
<keyword evidence="6" id="KW-1185">Reference proteome</keyword>
<dbReference type="InterPro" id="IPR036380">
    <property type="entry name" value="Isochorismatase-like_sf"/>
</dbReference>
<organism evidence="5 6">
    <name type="scientific">Marasmius crinis-equi</name>
    <dbReference type="NCBI Taxonomy" id="585013"/>
    <lineage>
        <taxon>Eukaryota</taxon>
        <taxon>Fungi</taxon>
        <taxon>Dikarya</taxon>
        <taxon>Basidiomycota</taxon>
        <taxon>Agaricomycotina</taxon>
        <taxon>Agaricomycetes</taxon>
        <taxon>Agaricomycetidae</taxon>
        <taxon>Agaricales</taxon>
        <taxon>Marasmiineae</taxon>
        <taxon>Marasmiaceae</taxon>
        <taxon>Marasmius</taxon>
    </lineage>
</organism>
<proteinExistence type="inferred from homology"/>
<name>A0ABR3EWF3_9AGAR</name>
<comment type="similarity">
    <text evidence="1">Belongs to the isochorismatase family.</text>
</comment>
<dbReference type="PANTHER" id="PTHR43540">
    <property type="entry name" value="PEROXYUREIDOACRYLATE/UREIDOACRYLATE AMIDOHYDROLASE-RELATED"/>
    <property type="match status" value="1"/>
</dbReference>
<accession>A0ABR3EWF3</accession>
<dbReference type="EMBL" id="JBAHYK010001635">
    <property type="protein sequence ID" value="KAL0567252.1"/>
    <property type="molecule type" value="Genomic_DNA"/>
</dbReference>
<evidence type="ECO:0000256" key="1">
    <source>
        <dbReference type="ARBA" id="ARBA00006336"/>
    </source>
</evidence>
<evidence type="ECO:0000313" key="6">
    <source>
        <dbReference type="Proteomes" id="UP001465976"/>
    </source>
</evidence>
<gene>
    <name evidence="5" type="ORF">V5O48_014738</name>
</gene>
<dbReference type="InterPro" id="IPR000868">
    <property type="entry name" value="Isochorismatase-like_dom"/>
</dbReference>
<comment type="caution">
    <text evidence="5">The sequence shown here is derived from an EMBL/GenBank/DDBJ whole genome shotgun (WGS) entry which is preliminary data.</text>
</comment>
<evidence type="ECO:0000259" key="4">
    <source>
        <dbReference type="Pfam" id="PF00857"/>
    </source>
</evidence>
<dbReference type="Pfam" id="PF00857">
    <property type="entry name" value="Isochorismatase"/>
    <property type="match status" value="1"/>
</dbReference>
<feature type="domain" description="Isochorismatase-like" evidence="4">
    <location>
        <begin position="49"/>
        <end position="186"/>
    </location>
</feature>
<dbReference type="Proteomes" id="UP001465976">
    <property type="component" value="Unassembled WGS sequence"/>
</dbReference>
<dbReference type="Gene3D" id="3.40.50.850">
    <property type="entry name" value="Isochorismatase-like"/>
    <property type="match status" value="1"/>
</dbReference>
<keyword evidence="2" id="KW-0378">Hydrolase</keyword>
<dbReference type="InterPro" id="IPR050272">
    <property type="entry name" value="Isochorismatase-like_hydrls"/>
</dbReference>
<evidence type="ECO:0000313" key="5">
    <source>
        <dbReference type="EMBL" id="KAL0567252.1"/>
    </source>
</evidence>
<dbReference type="SUPFAM" id="SSF52499">
    <property type="entry name" value="Isochorismatase-like hydrolases"/>
    <property type="match status" value="1"/>
</dbReference>
<feature type="region of interest" description="Disordered" evidence="3">
    <location>
        <begin position="1"/>
        <end position="22"/>
    </location>
</feature>